<protein>
    <recommendedName>
        <fullName evidence="1">Plastocyanin-like domain-containing protein</fullName>
    </recommendedName>
</protein>
<organism evidence="2 3">
    <name type="scientific">Acer negundo</name>
    <name type="common">Box elder</name>
    <dbReference type="NCBI Taxonomy" id="4023"/>
    <lineage>
        <taxon>Eukaryota</taxon>
        <taxon>Viridiplantae</taxon>
        <taxon>Streptophyta</taxon>
        <taxon>Embryophyta</taxon>
        <taxon>Tracheophyta</taxon>
        <taxon>Spermatophyta</taxon>
        <taxon>Magnoliopsida</taxon>
        <taxon>eudicotyledons</taxon>
        <taxon>Gunneridae</taxon>
        <taxon>Pentapetalae</taxon>
        <taxon>rosids</taxon>
        <taxon>malvids</taxon>
        <taxon>Sapindales</taxon>
        <taxon>Sapindaceae</taxon>
        <taxon>Hippocastanoideae</taxon>
        <taxon>Acereae</taxon>
        <taxon>Acer</taxon>
    </lineage>
</organism>
<dbReference type="InterPro" id="IPR001117">
    <property type="entry name" value="Cu-oxidase_2nd"/>
</dbReference>
<accession>A0AAD5J6R0</accession>
<dbReference type="AlphaFoldDB" id="A0AAD5J6R0"/>
<dbReference type="Gene3D" id="2.60.40.420">
    <property type="entry name" value="Cupredoxins - blue copper proteins"/>
    <property type="match status" value="1"/>
</dbReference>
<reference evidence="2" key="1">
    <citation type="journal article" date="2022" name="Plant J.">
        <title>Strategies of tolerance reflected in two North American maple genomes.</title>
        <authorList>
            <person name="McEvoy S.L."/>
            <person name="Sezen U.U."/>
            <person name="Trouern-Trend A."/>
            <person name="McMahon S.M."/>
            <person name="Schaberg P.G."/>
            <person name="Yang J."/>
            <person name="Wegrzyn J.L."/>
            <person name="Swenson N.G."/>
        </authorList>
    </citation>
    <scope>NUCLEOTIDE SEQUENCE</scope>
    <source>
        <strain evidence="2">91603</strain>
    </source>
</reference>
<dbReference type="InterPro" id="IPR045087">
    <property type="entry name" value="Cu-oxidase_fam"/>
</dbReference>
<keyword evidence="3" id="KW-1185">Reference proteome</keyword>
<evidence type="ECO:0000313" key="3">
    <source>
        <dbReference type="Proteomes" id="UP001064489"/>
    </source>
</evidence>
<comment type="caution">
    <text evidence="2">The sequence shown here is derived from an EMBL/GenBank/DDBJ whole genome shotgun (WGS) entry which is preliminary data.</text>
</comment>
<dbReference type="GO" id="GO:0016491">
    <property type="term" value="F:oxidoreductase activity"/>
    <property type="evidence" value="ECO:0007669"/>
    <property type="project" value="TreeGrafter"/>
</dbReference>
<dbReference type="InterPro" id="IPR008972">
    <property type="entry name" value="Cupredoxin"/>
</dbReference>
<dbReference type="PANTHER" id="PTHR11709">
    <property type="entry name" value="MULTI-COPPER OXIDASE"/>
    <property type="match status" value="1"/>
</dbReference>
<evidence type="ECO:0000313" key="2">
    <source>
        <dbReference type="EMBL" id="KAI9186803.1"/>
    </source>
</evidence>
<reference evidence="2" key="2">
    <citation type="submission" date="2023-02" db="EMBL/GenBank/DDBJ databases">
        <authorList>
            <person name="Swenson N.G."/>
            <person name="Wegrzyn J.L."/>
            <person name="Mcevoy S.L."/>
        </authorList>
    </citation>
    <scope>NUCLEOTIDE SEQUENCE</scope>
    <source>
        <strain evidence="2">91603</strain>
        <tissue evidence="2">Leaf</tissue>
    </source>
</reference>
<proteinExistence type="predicted"/>
<dbReference type="SUPFAM" id="SSF49503">
    <property type="entry name" value="Cupredoxins"/>
    <property type="match status" value="1"/>
</dbReference>
<dbReference type="Pfam" id="PF00394">
    <property type="entry name" value="Cu-oxidase"/>
    <property type="match status" value="1"/>
</dbReference>
<dbReference type="PANTHER" id="PTHR11709:SF410">
    <property type="entry name" value="LACCASE"/>
    <property type="match status" value="1"/>
</dbReference>
<sequence>MFFGIAQHNFTVVGTDGFYTKSINTNYIMITPRQTMDVLVTANQPASYYYMAASPFSDSEAAFDNATTTAIPQYIGNRSAPSPIPLPTLPENKWLSSLASDPPSELNVLGHDSDSLSVNGTQISVFKQTHQIRLSCLLKSSHYAALEPHIGLKILSNLSHKSLEWKLPYQKLCALLVLSYLSQRHRSGFETVRLLHSSGFRSRFPGSFGGQLLTWRFAYVGLPCRMLHVSHLENWTRKMCLFLEKI</sequence>
<feature type="domain" description="Plastocyanin-like" evidence="1">
    <location>
        <begin position="2"/>
        <end position="76"/>
    </location>
</feature>
<evidence type="ECO:0000259" key="1">
    <source>
        <dbReference type="Pfam" id="PF00394"/>
    </source>
</evidence>
<dbReference type="EMBL" id="JAJSOW010000100">
    <property type="protein sequence ID" value="KAI9186803.1"/>
    <property type="molecule type" value="Genomic_DNA"/>
</dbReference>
<dbReference type="Proteomes" id="UP001064489">
    <property type="component" value="Chromosome 3"/>
</dbReference>
<name>A0AAD5J6R0_ACENE</name>
<gene>
    <name evidence="2" type="ORF">LWI28_021112</name>
</gene>